<dbReference type="AlphaFoldDB" id="A0A9D4BJB8"/>
<dbReference type="EMBL" id="JAIWYP010000015">
    <property type="protein sequence ID" value="KAH3705465.1"/>
    <property type="molecule type" value="Genomic_DNA"/>
</dbReference>
<dbReference type="Proteomes" id="UP000828390">
    <property type="component" value="Unassembled WGS sequence"/>
</dbReference>
<proteinExistence type="predicted"/>
<feature type="compositionally biased region" description="Basic residues" evidence="1">
    <location>
        <begin position="38"/>
        <end position="47"/>
    </location>
</feature>
<reference evidence="2" key="2">
    <citation type="submission" date="2020-11" db="EMBL/GenBank/DDBJ databases">
        <authorList>
            <person name="McCartney M.A."/>
            <person name="Auch B."/>
            <person name="Kono T."/>
            <person name="Mallez S."/>
            <person name="Becker A."/>
            <person name="Gohl D.M."/>
            <person name="Silverstein K.A.T."/>
            <person name="Koren S."/>
            <person name="Bechman K.B."/>
            <person name="Herman A."/>
            <person name="Abrahante J.E."/>
            <person name="Garbe J."/>
        </authorList>
    </citation>
    <scope>NUCLEOTIDE SEQUENCE</scope>
    <source>
        <strain evidence="2">Duluth1</strain>
        <tissue evidence="2">Whole animal</tissue>
    </source>
</reference>
<name>A0A9D4BJB8_DREPO</name>
<organism evidence="2 3">
    <name type="scientific">Dreissena polymorpha</name>
    <name type="common">Zebra mussel</name>
    <name type="synonym">Mytilus polymorpha</name>
    <dbReference type="NCBI Taxonomy" id="45954"/>
    <lineage>
        <taxon>Eukaryota</taxon>
        <taxon>Metazoa</taxon>
        <taxon>Spiralia</taxon>
        <taxon>Lophotrochozoa</taxon>
        <taxon>Mollusca</taxon>
        <taxon>Bivalvia</taxon>
        <taxon>Autobranchia</taxon>
        <taxon>Heteroconchia</taxon>
        <taxon>Euheterodonta</taxon>
        <taxon>Imparidentia</taxon>
        <taxon>Neoheterodontei</taxon>
        <taxon>Myida</taxon>
        <taxon>Dreissenoidea</taxon>
        <taxon>Dreissenidae</taxon>
        <taxon>Dreissena</taxon>
    </lineage>
</organism>
<evidence type="ECO:0000313" key="2">
    <source>
        <dbReference type="EMBL" id="KAH3705465.1"/>
    </source>
</evidence>
<feature type="region of interest" description="Disordered" evidence="1">
    <location>
        <begin position="22"/>
        <end position="48"/>
    </location>
</feature>
<gene>
    <name evidence="2" type="ORF">DPMN_080539</name>
</gene>
<reference evidence="2" key="1">
    <citation type="journal article" date="2019" name="bioRxiv">
        <title>The Genome of the Zebra Mussel, Dreissena polymorpha: A Resource for Invasive Species Research.</title>
        <authorList>
            <person name="McCartney M.A."/>
            <person name="Auch B."/>
            <person name="Kono T."/>
            <person name="Mallez S."/>
            <person name="Zhang Y."/>
            <person name="Obille A."/>
            <person name="Becker A."/>
            <person name="Abrahante J.E."/>
            <person name="Garbe J."/>
            <person name="Badalamenti J.P."/>
            <person name="Herman A."/>
            <person name="Mangelson H."/>
            <person name="Liachko I."/>
            <person name="Sullivan S."/>
            <person name="Sone E.D."/>
            <person name="Koren S."/>
            <person name="Silverstein K.A.T."/>
            <person name="Beckman K.B."/>
            <person name="Gohl D.M."/>
        </authorList>
    </citation>
    <scope>NUCLEOTIDE SEQUENCE</scope>
    <source>
        <strain evidence="2">Duluth1</strain>
        <tissue evidence="2">Whole animal</tissue>
    </source>
</reference>
<keyword evidence="3" id="KW-1185">Reference proteome</keyword>
<protein>
    <submittedName>
        <fullName evidence="2">Uncharacterized protein</fullName>
    </submittedName>
</protein>
<evidence type="ECO:0000256" key="1">
    <source>
        <dbReference type="SAM" id="MobiDB-lite"/>
    </source>
</evidence>
<accession>A0A9D4BJB8</accession>
<comment type="caution">
    <text evidence="2">The sequence shown here is derived from an EMBL/GenBank/DDBJ whole genome shotgun (WGS) entry which is preliminary data.</text>
</comment>
<evidence type="ECO:0000313" key="3">
    <source>
        <dbReference type="Proteomes" id="UP000828390"/>
    </source>
</evidence>
<sequence length="104" mass="12406">MFHIEQLLQAAEYLDRREREAEHGYASSLPEPDEYSFKKRSKSKKTQGNRYACVSWKPKMDSFSGIKQSLLMELMHNVRIHGIKLCYKKLLLLKYGIYCVWIRF</sequence>